<reference evidence="1" key="1">
    <citation type="journal article" date="2015" name="Nature">
        <title>Complex archaea that bridge the gap between prokaryotes and eukaryotes.</title>
        <authorList>
            <person name="Spang A."/>
            <person name="Saw J.H."/>
            <person name="Jorgensen S.L."/>
            <person name="Zaremba-Niedzwiedzka K."/>
            <person name="Martijn J."/>
            <person name="Lind A.E."/>
            <person name="van Eijk R."/>
            <person name="Schleper C."/>
            <person name="Guy L."/>
            <person name="Ettema T.J."/>
        </authorList>
    </citation>
    <scope>NUCLEOTIDE SEQUENCE</scope>
</reference>
<dbReference type="AlphaFoldDB" id="A0A0F9HIT9"/>
<accession>A0A0F9HIT9</accession>
<protein>
    <submittedName>
        <fullName evidence="1">Uncharacterized protein</fullName>
    </submittedName>
</protein>
<comment type="caution">
    <text evidence="1">The sequence shown here is derived from an EMBL/GenBank/DDBJ whole genome shotgun (WGS) entry which is preliminary data.</text>
</comment>
<dbReference type="EMBL" id="LAZR01022519">
    <property type="protein sequence ID" value="KKL81595.1"/>
    <property type="molecule type" value="Genomic_DNA"/>
</dbReference>
<proteinExistence type="predicted"/>
<organism evidence="1">
    <name type="scientific">marine sediment metagenome</name>
    <dbReference type="NCBI Taxonomy" id="412755"/>
    <lineage>
        <taxon>unclassified sequences</taxon>
        <taxon>metagenomes</taxon>
        <taxon>ecological metagenomes</taxon>
    </lineage>
</organism>
<sequence length="137" mass="15895">MELFFIGTGEQRHLRLFEERLNTIPMMLPFTTKEGKKMEQPLYGMLQEIKLYRYIFPRAYKNDILKTLNFPNTLNSHYDRFNPQTLAMRKILGLKKITKPKGGEAFFINADCVGMKAIGIKEDKDVTFPNGNTNEGI</sequence>
<gene>
    <name evidence="1" type="ORF">LCGC14_1993170</name>
</gene>
<name>A0A0F9HIT9_9ZZZZ</name>
<evidence type="ECO:0000313" key="1">
    <source>
        <dbReference type="EMBL" id="KKL81595.1"/>
    </source>
</evidence>